<dbReference type="EMBL" id="CAJOBG010102341">
    <property type="protein sequence ID" value="CAF4708298.1"/>
    <property type="molecule type" value="Genomic_DNA"/>
</dbReference>
<gene>
    <name evidence="1" type="ORF">OVN521_LOCUS48644</name>
</gene>
<dbReference type="Proteomes" id="UP000663866">
    <property type="component" value="Unassembled WGS sequence"/>
</dbReference>
<evidence type="ECO:0000313" key="2">
    <source>
        <dbReference type="Proteomes" id="UP000663866"/>
    </source>
</evidence>
<evidence type="ECO:0000313" key="1">
    <source>
        <dbReference type="EMBL" id="CAF4708298.1"/>
    </source>
</evidence>
<accession>A0A821IWG8</accession>
<feature type="non-terminal residue" evidence="1">
    <location>
        <position position="56"/>
    </location>
</feature>
<dbReference type="AlphaFoldDB" id="A0A821IWG8"/>
<proteinExistence type="predicted"/>
<organism evidence="1 2">
    <name type="scientific">Rotaria magnacalcarata</name>
    <dbReference type="NCBI Taxonomy" id="392030"/>
    <lineage>
        <taxon>Eukaryota</taxon>
        <taxon>Metazoa</taxon>
        <taxon>Spiralia</taxon>
        <taxon>Gnathifera</taxon>
        <taxon>Rotifera</taxon>
        <taxon>Eurotatoria</taxon>
        <taxon>Bdelloidea</taxon>
        <taxon>Philodinida</taxon>
        <taxon>Philodinidae</taxon>
        <taxon>Rotaria</taxon>
    </lineage>
</organism>
<reference evidence="1" key="1">
    <citation type="submission" date="2021-02" db="EMBL/GenBank/DDBJ databases">
        <authorList>
            <person name="Nowell W R."/>
        </authorList>
    </citation>
    <scope>NUCLEOTIDE SEQUENCE</scope>
</reference>
<name>A0A821IWG8_9BILA</name>
<comment type="caution">
    <text evidence="1">The sequence shown here is derived from an EMBL/GenBank/DDBJ whole genome shotgun (WGS) entry which is preliminary data.</text>
</comment>
<protein>
    <submittedName>
        <fullName evidence="1">Uncharacterized protein</fullName>
    </submittedName>
</protein>
<sequence length="56" mass="6370">MMGFRNGSVIPYRINGSEPPWYGLQIDHPACRLNRDEHLLDCPGVRTPPRLGIHIC</sequence>
<keyword evidence="2" id="KW-1185">Reference proteome</keyword>